<dbReference type="GO" id="GO:0032259">
    <property type="term" value="P:methylation"/>
    <property type="evidence" value="ECO:0007669"/>
    <property type="project" value="UniProtKB-KW"/>
</dbReference>
<dbReference type="EMBL" id="BSDX01000001">
    <property type="protein sequence ID" value="GLI52677.1"/>
    <property type="molecule type" value="Genomic_DNA"/>
</dbReference>
<proteinExistence type="predicted"/>
<feature type="domain" description="TaqI-like C-terminal specificity" evidence="5">
    <location>
        <begin position="68"/>
        <end position="232"/>
    </location>
</feature>
<evidence type="ECO:0000259" key="5">
    <source>
        <dbReference type="Pfam" id="PF12950"/>
    </source>
</evidence>
<dbReference type="InterPro" id="IPR050953">
    <property type="entry name" value="N4_N6_ade-DNA_methylase"/>
</dbReference>
<keyword evidence="7" id="KW-1185">Reference proteome</keyword>
<accession>A0A9W6GFB6</accession>
<evidence type="ECO:0000256" key="1">
    <source>
        <dbReference type="ARBA" id="ARBA00011900"/>
    </source>
</evidence>
<dbReference type="Pfam" id="PF12950">
    <property type="entry name" value="TaqI_C"/>
    <property type="match status" value="1"/>
</dbReference>
<name>A0A9W6GFB6_9BACT</name>
<organism evidence="6 7">
    <name type="scientific">Thermodesulfovibrio yellowstonii</name>
    <dbReference type="NCBI Taxonomy" id="28262"/>
    <lineage>
        <taxon>Bacteria</taxon>
        <taxon>Pseudomonadati</taxon>
        <taxon>Nitrospirota</taxon>
        <taxon>Thermodesulfovibrionia</taxon>
        <taxon>Thermodesulfovibrionales</taxon>
        <taxon>Thermodesulfovibrionaceae</taxon>
        <taxon>Thermodesulfovibrio</taxon>
    </lineage>
</organism>
<keyword evidence="3" id="KW-0808">Transferase</keyword>
<dbReference type="PANTHER" id="PTHR33841">
    <property type="entry name" value="DNA METHYLTRANSFERASE YEEA-RELATED"/>
    <property type="match status" value="1"/>
</dbReference>
<evidence type="ECO:0000313" key="6">
    <source>
        <dbReference type="EMBL" id="GLI52677.1"/>
    </source>
</evidence>
<comment type="caution">
    <text evidence="6">The sequence shown here is derived from an EMBL/GenBank/DDBJ whole genome shotgun (WGS) entry which is preliminary data.</text>
</comment>
<evidence type="ECO:0000256" key="2">
    <source>
        <dbReference type="ARBA" id="ARBA00022603"/>
    </source>
</evidence>
<protein>
    <recommendedName>
        <fullName evidence="1">site-specific DNA-methyltransferase (adenine-specific)</fullName>
        <ecNumber evidence="1">2.1.1.72</ecNumber>
    </recommendedName>
</protein>
<dbReference type="AlphaFoldDB" id="A0A9W6GFB6"/>
<evidence type="ECO:0000256" key="3">
    <source>
        <dbReference type="ARBA" id="ARBA00022679"/>
    </source>
</evidence>
<reference evidence="6" key="1">
    <citation type="submission" date="2022-12" db="EMBL/GenBank/DDBJ databases">
        <title>Reference genome sequencing for broad-spectrum identification of bacterial and archaeal isolates by mass spectrometry.</title>
        <authorList>
            <person name="Sekiguchi Y."/>
            <person name="Tourlousse D.M."/>
        </authorList>
    </citation>
    <scope>NUCLEOTIDE SEQUENCE</scope>
    <source>
        <strain evidence="6">TSL-P1</strain>
    </source>
</reference>
<evidence type="ECO:0000256" key="4">
    <source>
        <dbReference type="ARBA" id="ARBA00047942"/>
    </source>
</evidence>
<dbReference type="GO" id="GO:0009007">
    <property type="term" value="F:site-specific DNA-methyltransferase (adenine-specific) activity"/>
    <property type="evidence" value="ECO:0007669"/>
    <property type="project" value="UniProtKB-EC"/>
</dbReference>
<comment type="catalytic activity">
    <reaction evidence="4">
        <text>a 2'-deoxyadenosine in DNA + S-adenosyl-L-methionine = an N(6)-methyl-2'-deoxyadenosine in DNA + S-adenosyl-L-homocysteine + H(+)</text>
        <dbReference type="Rhea" id="RHEA:15197"/>
        <dbReference type="Rhea" id="RHEA-COMP:12418"/>
        <dbReference type="Rhea" id="RHEA-COMP:12419"/>
        <dbReference type="ChEBI" id="CHEBI:15378"/>
        <dbReference type="ChEBI" id="CHEBI:57856"/>
        <dbReference type="ChEBI" id="CHEBI:59789"/>
        <dbReference type="ChEBI" id="CHEBI:90615"/>
        <dbReference type="ChEBI" id="CHEBI:90616"/>
        <dbReference type="EC" id="2.1.1.72"/>
    </reaction>
</comment>
<keyword evidence="2" id="KW-0489">Methyltransferase</keyword>
<gene>
    <name evidence="6" type="ORF">TISLANDTSLP1_03700</name>
</gene>
<dbReference type="Proteomes" id="UP001144297">
    <property type="component" value="Unassembled WGS sequence"/>
</dbReference>
<sequence length="295" mass="34759">MLSDDNVLKLKEKIEKIGKPLKDRDVRIYRGILTGYNEAFIIDTETRNRILNACRSKEERKITEDLIKPVLRGRDIGRYCYKWAGLWIIVIPAGWTNKYKRGQNPEKFFKLTLPALYDYLISFTNNEVRGRRKGLLYRDDQGDYWWELRPCDYYSEFEKEKIVWQRVTQQFSFCFVPGNMYVLDSMAFLIDKNLKYLLGVLNSKLIDRYVKSYVHQYADTGFLLSNQYIEKIIVPKITTLNKPIISQIESLVSQILTLKNQDCSVDTSHLESQIDQLVYELYDLTPEEIAIIEGN</sequence>
<dbReference type="InterPro" id="IPR025931">
    <property type="entry name" value="TaqI_C"/>
</dbReference>
<dbReference type="PANTHER" id="PTHR33841:SF1">
    <property type="entry name" value="DNA METHYLTRANSFERASE A"/>
    <property type="match status" value="1"/>
</dbReference>
<evidence type="ECO:0000313" key="7">
    <source>
        <dbReference type="Proteomes" id="UP001144297"/>
    </source>
</evidence>
<dbReference type="EC" id="2.1.1.72" evidence="1"/>